<dbReference type="OrthoDB" id="10256774at2759"/>
<feature type="region of interest" description="Disordered" evidence="2">
    <location>
        <begin position="83"/>
        <end position="116"/>
    </location>
</feature>
<dbReference type="AlphaFoldDB" id="V4CLN0"/>
<dbReference type="GeneID" id="20241862"/>
<dbReference type="RefSeq" id="XP_009046133.1">
    <property type="nucleotide sequence ID" value="XM_009047885.1"/>
</dbReference>
<feature type="domain" description="PARP catalytic" evidence="3">
    <location>
        <begin position="229"/>
        <end position="342"/>
    </location>
</feature>
<proteinExistence type="predicted"/>
<dbReference type="CTD" id="20241862"/>
<dbReference type="GO" id="GO:0003950">
    <property type="term" value="F:NAD+ poly-ADP-ribosyltransferase activity"/>
    <property type="evidence" value="ECO:0007669"/>
    <property type="project" value="InterPro"/>
</dbReference>
<dbReference type="GO" id="GO:0006302">
    <property type="term" value="P:double-strand break repair"/>
    <property type="evidence" value="ECO:0007669"/>
    <property type="project" value="InterPro"/>
</dbReference>
<evidence type="ECO:0000259" key="3">
    <source>
        <dbReference type="Pfam" id="PF00644"/>
    </source>
</evidence>
<dbReference type="Pfam" id="PF00644">
    <property type="entry name" value="PARP"/>
    <property type="match status" value="1"/>
</dbReference>
<feature type="domain" description="PBZ-type" evidence="4">
    <location>
        <begin position="15"/>
        <end position="37"/>
    </location>
</feature>
<dbReference type="PANTHER" id="PTHR21315">
    <property type="entry name" value="APRATAXIN AND PNK-LIKE FACTOR-RELATED"/>
    <property type="match status" value="1"/>
</dbReference>
<dbReference type="EMBL" id="KB200084">
    <property type="protein sequence ID" value="ESP03210.1"/>
    <property type="molecule type" value="Genomic_DNA"/>
</dbReference>
<dbReference type="SUPFAM" id="SSF56399">
    <property type="entry name" value="ADP-ribosylation"/>
    <property type="match status" value="1"/>
</dbReference>
<feature type="compositionally biased region" description="Acidic residues" evidence="2">
    <location>
        <begin position="94"/>
        <end position="105"/>
    </location>
</feature>
<sequence>MADGPSVAKKAKVLPECPYGVNCYRKNPQHLKDFSHNSPSVASTSRDSNGVSASSSTSATLPPCKYGAKCYRKNLMHFAEFSHPTKTSNKDDSGSDTDIVDSDEEDKTKQKKDGNDILSRGMSLVKSYSQMSEEERKELIKKAFEAKQKLQEELEVTKKQVAEKAKEVDKLQAQVTTCLLLVEGEKEAMEGKTLKLFTLAAERDHKEGSADQIHFRLAESQFYRLLSGMDAKYSIDKVEYVVNPVLVKRFQESRNDLKKARGESLSYPVLAFHGTKKENIIKICTDGFKAPGESGFHMRTDTGWYGAGVYFSEYPHYSMSYIQGATKLLLCQVLPGKAYKCTKLIHGSTLMSGHDSHTSPDNKELVIFNSHHILPCYIVHYKAGGGEFKYKPKVLKTEFKDGDLADKYKKCEKAKPSMILKGTMFQFSGKFTATQANLIALTMKHGAGKPTFHLFTHLVATPDEVSNNTNAKVYKATERGASFLILKHRFP</sequence>
<evidence type="ECO:0000256" key="2">
    <source>
        <dbReference type="SAM" id="MobiDB-lite"/>
    </source>
</evidence>
<organism evidence="5 6">
    <name type="scientific">Lottia gigantea</name>
    <name type="common">Giant owl limpet</name>
    <dbReference type="NCBI Taxonomy" id="225164"/>
    <lineage>
        <taxon>Eukaryota</taxon>
        <taxon>Metazoa</taxon>
        <taxon>Spiralia</taxon>
        <taxon>Lophotrochozoa</taxon>
        <taxon>Mollusca</taxon>
        <taxon>Gastropoda</taxon>
        <taxon>Patellogastropoda</taxon>
        <taxon>Lottioidea</taxon>
        <taxon>Lottiidae</taxon>
        <taxon>Lottia</taxon>
    </lineage>
</organism>
<gene>
    <name evidence="5" type="ORF">LOTGIDRAFT_171695</name>
</gene>
<dbReference type="Pfam" id="PF10283">
    <property type="entry name" value="zf-CCHH"/>
    <property type="match status" value="2"/>
</dbReference>
<dbReference type="Proteomes" id="UP000030746">
    <property type="component" value="Unassembled WGS sequence"/>
</dbReference>
<feature type="compositionally biased region" description="Basic and acidic residues" evidence="2">
    <location>
        <begin position="106"/>
        <end position="115"/>
    </location>
</feature>
<evidence type="ECO:0000256" key="1">
    <source>
        <dbReference type="SAM" id="Coils"/>
    </source>
</evidence>
<dbReference type="KEGG" id="lgi:LOTGIDRAFT_171695"/>
<evidence type="ECO:0000313" key="5">
    <source>
        <dbReference type="EMBL" id="ESP03210.1"/>
    </source>
</evidence>
<accession>V4CLN0</accession>
<protein>
    <recommendedName>
        <fullName evidence="7">PARP</fullName>
    </recommendedName>
</protein>
<feature type="domain" description="PBZ-type" evidence="4">
    <location>
        <begin position="62"/>
        <end position="86"/>
    </location>
</feature>
<feature type="coiled-coil region" evidence="1">
    <location>
        <begin position="133"/>
        <end position="174"/>
    </location>
</feature>
<dbReference type="GO" id="GO:0008408">
    <property type="term" value="F:3'-5' exonuclease activity"/>
    <property type="evidence" value="ECO:0007669"/>
    <property type="project" value="InterPro"/>
</dbReference>
<name>V4CLN0_LOTGI</name>
<feature type="compositionally biased region" description="Polar residues" evidence="2">
    <location>
        <begin position="36"/>
        <end position="51"/>
    </location>
</feature>
<dbReference type="Gene3D" id="3.90.228.10">
    <property type="match status" value="1"/>
</dbReference>
<dbReference type="OMA" id="PICETGF"/>
<dbReference type="InterPro" id="IPR012317">
    <property type="entry name" value="Poly(ADP-ribose)pol_cat_dom"/>
</dbReference>
<dbReference type="PANTHER" id="PTHR21315:SF3">
    <property type="entry name" value="PARP DOMAIN-CONTAINING PROTEIN"/>
    <property type="match status" value="1"/>
</dbReference>
<keyword evidence="6" id="KW-1185">Reference proteome</keyword>
<dbReference type="InterPro" id="IPR039253">
    <property type="entry name" value="APLF"/>
</dbReference>
<feature type="region of interest" description="Disordered" evidence="2">
    <location>
        <begin position="28"/>
        <end position="60"/>
    </location>
</feature>
<reference evidence="5 6" key="1">
    <citation type="journal article" date="2013" name="Nature">
        <title>Insights into bilaterian evolution from three spiralian genomes.</title>
        <authorList>
            <person name="Simakov O."/>
            <person name="Marletaz F."/>
            <person name="Cho S.J."/>
            <person name="Edsinger-Gonzales E."/>
            <person name="Havlak P."/>
            <person name="Hellsten U."/>
            <person name="Kuo D.H."/>
            <person name="Larsson T."/>
            <person name="Lv J."/>
            <person name="Arendt D."/>
            <person name="Savage R."/>
            <person name="Osoegawa K."/>
            <person name="de Jong P."/>
            <person name="Grimwood J."/>
            <person name="Chapman J.A."/>
            <person name="Shapiro H."/>
            <person name="Aerts A."/>
            <person name="Otillar R.P."/>
            <person name="Terry A.Y."/>
            <person name="Boore J.L."/>
            <person name="Grigoriev I.V."/>
            <person name="Lindberg D.R."/>
            <person name="Seaver E.C."/>
            <person name="Weisblat D.A."/>
            <person name="Putnam N.H."/>
            <person name="Rokhsar D.S."/>
        </authorList>
    </citation>
    <scope>NUCLEOTIDE SEQUENCE [LARGE SCALE GENOMIC DNA]</scope>
</reference>
<evidence type="ECO:0008006" key="7">
    <source>
        <dbReference type="Google" id="ProtNLM"/>
    </source>
</evidence>
<evidence type="ECO:0000259" key="4">
    <source>
        <dbReference type="Pfam" id="PF10283"/>
    </source>
</evidence>
<dbReference type="GO" id="GO:0003906">
    <property type="term" value="F:DNA-(apurinic or apyrimidinic site) endonuclease activity"/>
    <property type="evidence" value="ECO:0007669"/>
    <property type="project" value="InterPro"/>
</dbReference>
<keyword evidence="1" id="KW-0175">Coiled coil</keyword>
<evidence type="ECO:0000313" key="6">
    <source>
        <dbReference type="Proteomes" id="UP000030746"/>
    </source>
</evidence>
<dbReference type="HOGENOM" id="CLU_042963_0_0_1"/>
<dbReference type="InterPro" id="IPR019406">
    <property type="entry name" value="APLF_PBZ"/>
</dbReference>